<dbReference type="FunFam" id="2.160.20.10:FF:000001">
    <property type="entry name" value="Pectinesterase"/>
    <property type="match status" value="1"/>
</dbReference>
<dbReference type="NCBIfam" id="TIGR01614">
    <property type="entry name" value="PME_inhib"/>
    <property type="match status" value="1"/>
</dbReference>
<dbReference type="SMART" id="SM00856">
    <property type="entry name" value="PMEI"/>
    <property type="match status" value="1"/>
</dbReference>
<name>A0A2I0V7P5_9ASPA</name>
<evidence type="ECO:0000256" key="4">
    <source>
        <dbReference type="ARBA" id="ARBA00013229"/>
    </source>
</evidence>
<dbReference type="Gene3D" id="2.160.20.10">
    <property type="entry name" value="Single-stranded right-handed beta-helix, Pectin lyase-like"/>
    <property type="match status" value="1"/>
</dbReference>
<gene>
    <name evidence="15" type="primary">PME13</name>
    <name evidence="15" type="ORF">MA16_Dca012754</name>
</gene>
<protein>
    <recommendedName>
        <fullName evidence="4 12">Pectinesterase</fullName>
        <ecNumber evidence="4 12">3.1.1.11</ecNumber>
    </recommendedName>
</protein>
<accession>A0A2I0V7P5</accession>
<evidence type="ECO:0000313" key="15">
    <source>
        <dbReference type="EMBL" id="PKU59426.1"/>
    </source>
</evidence>
<reference evidence="15 16" key="2">
    <citation type="journal article" date="2017" name="Nature">
        <title>The Apostasia genome and the evolution of orchids.</title>
        <authorList>
            <person name="Zhang G.Q."/>
            <person name="Liu K.W."/>
            <person name="Li Z."/>
            <person name="Lohaus R."/>
            <person name="Hsiao Y.Y."/>
            <person name="Niu S.C."/>
            <person name="Wang J.Y."/>
            <person name="Lin Y.C."/>
            <person name="Xu Q."/>
            <person name="Chen L.J."/>
            <person name="Yoshida K."/>
            <person name="Fujiwara S."/>
            <person name="Wang Z.W."/>
            <person name="Zhang Y.Q."/>
            <person name="Mitsuda N."/>
            <person name="Wang M."/>
            <person name="Liu G.H."/>
            <person name="Pecoraro L."/>
            <person name="Huang H.X."/>
            <person name="Xiao X.J."/>
            <person name="Lin M."/>
            <person name="Wu X.Y."/>
            <person name="Wu W.L."/>
            <person name="Chen Y.Y."/>
            <person name="Chang S.B."/>
            <person name="Sakamoto S."/>
            <person name="Ohme-Takagi M."/>
            <person name="Yagi M."/>
            <person name="Zeng S.J."/>
            <person name="Shen C.Y."/>
            <person name="Yeh C.M."/>
            <person name="Luo Y.B."/>
            <person name="Tsai W.C."/>
            <person name="Van de Peer Y."/>
            <person name="Liu Z.J."/>
        </authorList>
    </citation>
    <scope>NUCLEOTIDE SEQUENCE [LARGE SCALE GENOMIC DNA]</scope>
    <source>
        <tissue evidence="15">The whole plant</tissue>
    </source>
</reference>
<dbReference type="InterPro" id="IPR006501">
    <property type="entry name" value="Pectinesterase_inhib_dom"/>
</dbReference>
<evidence type="ECO:0000256" key="11">
    <source>
        <dbReference type="PROSITE-ProRule" id="PRU10040"/>
    </source>
</evidence>
<evidence type="ECO:0000256" key="13">
    <source>
        <dbReference type="SAM" id="Phobius"/>
    </source>
</evidence>
<comment type="similarity">
    <text evidence="3">In the C-terminal section; belongs to the pectinesterase family.</text>
</comment>
<keyword evidence="5 12" id="KW-0378">Hydrolase</keyword>
<dbReference type="InterPro" id="IPR000070">
    <property type="entry name" value="Pectinesterase_cat"/>
</dbReference>
<dbReference type="CDD" id="cd15798">
    <property type="entry name" value="PMEI-like_3"/>
    <property type="match status" value="1"/>
</dbReference>
<dbReference type="Proteomes" id="UP000233837">
    <property type="component" value="Unassembled WGS sequence"/>
</dbReference>
<dbReference type="STRING" id="906689.A0A2I0V7P5"/>
<evidence type="ECO:0000256" key="3">
    <source>
        <dbReference type="ARBA" id="ARBA00007786"/>
    </source>
</evidence>
<dbReference type="OrthoDB" id="2019149at2759"/>
<feature type="domain" description="Pectinesterase inhibitor" evidence="14">
    <location>
        <begin position="72"/>
        <end position="223"/>
    </location>
</feature>
<dbReference type="GO" id="GO:0004857">
    <property type="term" value="F:enzyme inhibitor activity"/>
    <property type="evidence" value="ECO:0007669"/>
    <property type="project" value="InterPro"/>
</dbReference>
<dbReference type="Pfam" id="PF01095">
    <property type="entry name" value="Pectinesterase"/>
    <property type="match status" value="1"/>
</dbReference>
<comment type="function">
    <text evidence="10">Acts in the modification of cell walls via demethylesterification of cell wall pectin.</text>
</comment>
<dbReference type="UniPathway" id="UPA00545">
    <property type="reaction ID" value="UER00823"/>
</dbReference>
<evidence type="ECO:0000256" key="2">
    <source>
        <dbReference type="ARBA" id="ARBA00006027"/>
    </source>
</evidence>
<keyword evidence="16" id="KW-1185">Reference proteome</keyword>
<dbReference type="InterPro" id="IPR033131">
    <property type="entry name" value="Pectinesterase_Asp_AS"/>
</dbReference>
<dbReference type="PANTHER" id="PTHR31707">
    <property type="entry name" value="PECTINESTERASE"/>
    <property type="match status" value="1"/>
</dbReference>
<evidence type="ECO:0000259" key="14">
    <source>
        <dbReference type="SMART" id="SM00856"/>
    </source>
</evidence>
<dbReference type="InterPro" id="IPR035513">
    <property type="entry name" value="Invertase/methylesterase_inhib"/>
</dbReference>
<comment type="pathway">
    <text evidence="1 12">Glycan metabolism; pectin degradation; 2-dehydro-3-deoxy-D-gluconate from pectin: step 1/5.</text>
</comment>
<keyword evidence="7" id="KW-1015">Disulfide bond</keyword>
<keyword evidence="6 12" id="KW-0063">Aspartyl esterase</keyword>
<keyword evidence="8" id="KW-0325">Glycoprotein</keyword>
<comment type="similarity">
    <text evidence="2">In the N-terminal section; belongs to the PMEI family.</text>
</comment>
<dbReference type="GO" id="GO:0042545">
    <property type="term" value="P:cell wall modification"/>
    <property type="evidence" value="ECO:0007669"/>
    <property type="project" value="UniProtKB-UniRule"/>
</dbReference>
<reference evidence="15 16" key="1">
    <citation type="journal article" date="2016" name="Sci. Rep.">
        <title>The Dendrobium catenatum Lindl. genome sequence provides insights into polysaccharide synthase, floral development and adaptive evolution.</title>
        <authorList>
            <person name="Zhang G.Q."/>
            <person name="Xu Q."/>
            <person name="Bian C."/>
            <person name="Tsai W.C."/>
            <person name="Yeh C.M."/>
            <person name="Liu K.W."/>
            <person name="Yoshida K."/>
            <person name="Zhang L.S."/>
            <person name="Chang S.B."/>
            <person name="Chen F."/>
            <person name="Shi Y."/>
            <person name="Su Y.Y."/>
            <person name="Zhang Y.Q."/>
            <person name="Chen L.J."/>
            <person name="Yin Y."/>
            <person name="Lin M."/>
            <person name="Huang H."/>
            <person name="Deng H."/>
            <person name="Wang Z.W."/>
            <person name="Zhu S.L."/>
            <person name="Zhao X."/>
            <person name="Deng C."/>
            <person name="Niu S.C."/>
            <person name="Huang J."/>
            <person name="Wang M."/>
            <person name="Liu G.H."/>
            <person name="Yang H.J."/>
            <person name="Xiao X.J."/>
            <person name="Hsiao Y.Y."/>
            <person name="Wu W.L."/>
            <person name="Chen Y.Y."/>
            <person name="Mitsuda N."/>
            <person name="Ohme-Takagi M."/>
            <person name="Luo Y.B."/>
            <person name="Van de Peer Y."/>
            <person name="Liu Z.J."/>
        </authorList>
    </citation>
    <scope>NUCLEOTIDE SEQUENCE [LARGE SCALE GENOMIC DNA]</scope>
    <source>
        <tissue evidence="15">The whole plant</tissue>
    </source>
</reference>
<dbReference type="Pfam" id="PF04043">
    <property type="entry name" value="PMEI"/>
    <property type="match status" value="1"/>
</dbReference>
<dbReference type="InterPro" id="IPR011050">
    <property type="entry name" value="Pectin_lyase_fold/virulence"/>
</dbReference>
<dbReference type="GO" id="GO:0045490">
    <property type="term" value="P:pectin catabolic process"/>
    <property type="evidence" value="ECO:0007669"/>
    <property type="project" value="UniProtKB-UniRule"/>
</dbReference>
<evidence type="ECO:0000256" key="9">
    <source>
        <dbReference type="ARBA" id="ARBA00047928"/>
    </source>
</evidence>
<evidence type="ECO:0000256" key="12">
    <source>
        <dbReference type="RuleBase" id="RU000589"/>
    </source>
</evidence>
<evidence type="ECO:0000256" key="7">
    <source>
        <dbReference type="ARBA" id="ARBA00023157"/>
    </source>
</evidence>
<dbReference type="SUPFAM" id="SSF101148">
    <property type="entry name" value="Plant invertase/pectin methylesterase inhibitor"/>
    <property type="match status" value="1"/>
</dbReference>
<dbReference type="GO" id="GO:0030599">
    <property type="term" value="F:pectinesterase activity"/>
    <property type="evidence" value="ECO:0007669"/>
    <property type="project" value="UniProtKB-UniRule"/>
</dbReference>
<feature type="transmembrane region" description="Helical" evidence="13">
    <location>
        <begin position="26"/>
        <end position="49"/>
    </location>
</feature>
<sequence>MSSFQDIGPLAERRRAEKQQKRHKRLLIAGASVSVMLVLAVVGVATSIYHSNKSDTLTSPAQSLPSSKELHSSSKYIKAICSSTDFQNACESSLSKAVSGNKTTSPKAIIRAAISVIASAAEFGFNHSENFKNSNKPRVKSGINLCRNLFDEAYDELKLALSHIDMHKLEDLPAQKGYIKNWLSAALHYQGMCIDAFSDGEEKTKMKEAMKLGTQLTSNALAIVGATAKFLSLLDIDSIAGRNLVEVGKRGKADTSFRSDGLPTWISKETRRHLKEHAKAKLKPNVTVAKDGSGDFKTINDALNAMPTKYTGRYVIYVKTGIYEEHVVMGKEKKSVTIYGDGSQKSVVTGSLNWVDGVQTSQTATFTATGFGLMLIGMGFRNTAGPQKHQAVALRIQSDNAVILNCRMEGYQDTLYAQAHYQFYRSCVITGTVDFIFGDATAVFQNCLVIVRRPLNNQQNIVTAHGRAVRFEDTVYVFQNCRITAEPALAADKAIIRSYLARPWKEYSRTIFMESELGDFINPDGYMPWEGDFALNTLFYAEYNNSGAGADTSRRVKWPGVKVLNKEDALTWTIPHVYSIPDFIPEISGNLAQVRKGLSG</sequence>
<organism evidence="15 16">
    <name type="scientific">Dendrobium catenatum</name>
    <dbReference type="NCBI Taxonomy" id="906689"/>
    <lineage>
        <taxon>Eukaryota</taxon>
        <taxon>Viridiplantae</taxon>
        <taxon>Streptophyta</taxon>
        <taxon>Embryophyta</taxon>
        <taxon>Tracheophyta</taxon>
        <taxon>Spermatophyta</taxon>
        <taxon>Magnoliopsida</taxon>
        <taxon>Liliopsida</taxon>
        <taxon>Asparagales</taxon>
        <taxon>Orchidaceae</taxon>
        <taxon>Epidendroideae</taxon>
        <taxon>Malaxideae</taxon>
        <taxon>Dendrobiinae</taxon>
        <taxon>Dendrobium</taxon>
    </lineage>
</organism>
<dbReference type="SUPFAM" id="SSF51126">
    <property type="entry name" value="Pectin lyase-like"/>
    <property type="match status" value="1"/>
</dbReference>
<evidence type="ECO:0000256" key="1">
    <source>
        <dbReference type="ARBA" id="ARBA00005184"/>
    </source>
</evidence>
<keyword evidence="13" id="KW-0812">Transmembrane</keyword>
<proteinExistence type="inferred from homology"/>
<keyword evidence="13" id="KW-1133">Transmembrane helix</keyword>
<dbReference type="EMBL" id="KZ504112">
    <property type="protein sequence ID" value="PKU59426.1"/>
    <property type="molecule type" value="Genomic_DNA"/>
</dbReference>
<comment type="catalytic activity">
    <reaction evidence="9 12">
        <text>[(1-&gt;4)-alpha-D-galacturonosyl methyl ester](n) + n H2O = [(1-&gt;4)-alpha-D-galacturonosyl](n) + n methanol + n H(+)</text>
        <dbReference type="Rhea" id="RHEA:22380"/>
        <dbReference type="Rhea" id="RHEA-COMP:14570"/>
        <dbReference type="Rhea" id="RHEA-COMP:14573"/>
        <dbReference type="ChEBI" id="CHEBI:15377"/>
        <dbReference type="ChEBI" id="CHEBI:15378"/>
        <dbReference type="ChEBI" id="CHEBI:17790"/>
        <dbReference type="ChEBI" id="CHEBI:140522"/>
        <dbReference type="ChEBI" id="CHEBI:140523"/>
        <dbReference type="EC" id="3.1.1.11"/>
    </reaction>
</comment>
<dbReference type="FunFam" id="1.20.140.40:FF:000001">
    <property type="entry name" value="Pectinesterase"/>
    <property type="match status" value="1"/>
</dbReference>
<dbReference type="EC" id="3.1.1.11" evidence="4 12"/>
<evidence type="ECO:0000256" key="8">
    <source>
        <dbReference type="ARBA" id="ARBA00023180"/>
    </source>
</evidence>
<dbReference type="InterPro" id="IPR012334">
    <property type="entry name" value="Pectin_lyas_fold"/>
</dbReference>
<keyword evidence="13" id="KW-0472">Membrane</keyword>
<evidence type="ECO:0000313" key="16">
    <source>
        <dbReference type="Proteomes" id="UP000233837"/>
    </source>
</evidence>
<dbReference type="PROSITE" id="PS00503">
    <property type="entry name" value="PECTINESTERASE_2"/>
    <property type="match status" value="1"/>
</dbReference>
<dbReference type="Gene3D" id="1.20.140.40">
    <property type="entry name" value="Invertase/pectin methylesterase inhibitor family protein"/>
    <property type="match status" value="1"/>
</dbReference>
<evidence type="ECO:0000256" key="6">
    <source>
        <dbReference type="ARBA" id="ARBA00023085"/>
    </source>
</evidence>
<feature type="active site" evidence="11">
    <location>
        <position position="434"/>
    </location>
</feature>
<dbReference type="AlphaFoldDB" id="A0A2I0V7P5"/>
<evidence type="ECO:0000256" key="10">
    <source>
        <dbReference type="ARBA" id="ARBA00057335"/>
    </source>
</evidence>
<evidence type="ECO:0000256" key="5">
    <source>
        <dbReference type="ARBA" id="ARBA00022801"/>
    </source>
</evidence>